<evidence type="ECO:0000256" key="6">
    <source>
        <dbReference type="ARBA" id="ARBA00022729"/>
    </source>
</evidence>
<accession>A0A840RMU7</accession>
<keyword evidence="10" id="KW-0998">Cell outer membrane</keyword>
<feature type="domain" description="Porin" evidence="12">
    <location>
        <begin position="9"/>
        <end position="341"/>
    </location>
</feature>
<dbReference type="GO" id="GO:0009279">
    <property type="term" value="C:cell outer membrane"/>
    <property type="evidence" value="ECO:0007669"/>
    <property type="project" value="UniProtKB-SubCell"/>
</dbReference>
<evidence type="ECO:0000256" key="2">
    <source>
        <dbReference type="ARBA" id="ARBA00011233"/>
    </source>
</evidence>
<dbReference type="GO" id="GO:0034220">
    <property type="term" value="P:monoatomic ion transmembrane transport"/>
    <property type="evidence" value="ECO:0007669"/>
    <property type="project" value="InterPro"/>
</dbReference>
<dbReference type="CDD" id="cd00342">
    <property type="entry name" value="gram_neg_porins"/>
    <property type="match status" value="1"/>
</dbReference>
<sequence>MKKILSLALAAAFLAPLSFADVSIYGQIRFGLEYDHYNDDANGARNKFRPWDQGSRLGFKGSDQLDNGDSVIWQVENAMSSKNGDNKNMGGTVWGGRNTFIGLTGNWGTFRSGVYDSAYKTMLTSSKLSSLFDDYADTADYKGKGAAFAQLAQRYSTTVNYDSPVFNGLQVRGQWAIDGAQGGSNGDVYNLAALYNTGGLNRGGAYQYAKNRTFMNLYSMKSSATGGAPDNSSQVNALTDGANTQGLELVGSYSFSGATLGAGWEHIRSKETSRTASWNNYVVLGNYWFNPKLEAQGLYAYSRHMLSEDSQNGQQGSLGLVYYLSKRTRWYNYLVYLRNSGDTDIAHPYTFTNVSGSLAAAPGQTATGFVSGLRSDF</sequence>
<name>A0A840RMU7_9NEIS</name>
<organism evidence="13 14">
    <name type="scientific">Silvimonas terrae</name>
    <dbReference type="NCBI Taxonomy" id="300266"/>
    <lineage>
        <taxon>Bacteria</taxon>
        <taxon>Pseudomonadati</taxon>
        <taxon>Pseudomonadota</taxon>
        <taxon>Betaproteobacteria</taxon>
        <taxon>Neisseriales</taxon>
        <taxon>Chitinibacteraceae</taxon>
        <taxon>Silvimonas</taxon>
    </lineage>
</organism>
<evidence type="ECO:0000313" key="13">
    <source>
        <dbReference type="EMBL" id="MBB5193596.1"/>
    </source>
</evidence>
<dbReference type="InterPro" id="IPR033900">
    <property type="entry name" value="Gram_neg_porin_domain"/>
</dbReference>
<evidence type="ECO:0000256" key="5">
    <source>
        <dbReference type="ARBA" id="ARBA00022692"/>
    </source>
</evidence>
<dbReference type="AlphaFoldDB" id="A0A840RMU7"/>
<dbReference type="Pfam" id="PF13609">
    <property type="entry name" value="Porin_4"/>
    <property type="match status" value="1"/>
</dbReference>
<evidence type="ECO:0000256" key="3">
    <source>
        <dbReference type="ARBA" id="ARBA00022448"/>
    </source>
</evidence>
<keyword evidence="6 11" id="KW-0732">Signal</keyword>
<evidence type="ECO:0000256" key="8">
    <source>
        <dbReference type="ARBA" id="ARBA00023114"/>
    </source>
</evidence>
<dbReference type="RefSeq" id="WP_184103359.1">
    <property type="nucleotide sequence ID" value="NZ_JACHHN010000012.1"/>
</dbReference>
<keyword evidence="8" id="KW-0626">Porin</keyword>
<feature type="chain" id="PRO_5032385331" evidence="11">
    <location>
        <begin position="21"/>
        <end position="377"/>
    </location>
</feature>
<evidence type="ECO:0000313" key="14">
    <source>
        <dbReference type="Proteomes" id="UP000543030"/>
    </source>
</evidence>
<dbReference type="InterPro" id="IPR001702">
    <property type="entry name" value="Porin_Gram-ve"/>
</dbReference>
<feature type="signal peptide" evidence="11">
    <location>
        <begin position="1"/>
        <end position="20"/>
    </location>
</feature>
<dbReference type="GO" id="GO:0015288">
    <property type="term" value="F:porin activity"/>
    <property type="evidence" value="ECO:0007669"/>
    <property type="project" value="UniProtKB-KW"/>
</dbReference>
<dbReference type="Gene3D" id="2.40.160.10">
    <property type="entry name" value="Porin"/>
    <property type="match status" value="1"/>
</dbReference>
<dbReference type="EMBL" id="JACHHN010000012">
    <property type="protein sequence ID" value="MBB5193596.1"/>
    <property type="molecule type" value="Genomic_DNA"/>
</dbReference>
<comment type="subcellular location">
    <subcellularLocation>
        <location evidence="1">Cell outer membrane</location>
        <topology evidence="1">Multi-pass membrane protein</topology>
    </subcellularLocation>
</comment>
<dbReference type="Proteomes" id="UP000543030">
    <property type="component" value="Unassembled WGS sequence"/>
</dbReference>
<proteinExistence type="predicted"/>
<evidence type="ECO:0000256" key="4">
    <source>
        <dbReference type="ARBA" id="ARBA00022452"/>
    </source>
</evidence>
<evidence type="ECO:0000256" key="1">
    <source>
        <dbReference type="ARBA" id="ARBA00004571"/>
    </source>
</evidence>
<keyword evidence="9" id="KW-0472">Membrane</keyword>
<evidence type="ECO:0000256" key="7">
    <source>
        <dbReference type="ARBA" id="ARBA00023065"/>
    </source>
</evidence>
<evidence type="ECO:0000259" key="12">
    <source>
        <dbReference type="Pfam" id="PF13609"/>
    </source>
</evidence>
<dbReference type="PRINTS" id="PR00182">
    <property type="entry name" value="ECOLNEIPORIN"/>
</dbReference>
<comment type="caution">
    <text evidence="13">The sequence shown here is derived from an EMBL/GenBank/DDBJ whole genome shotgun (WGS) entry which is preliminary data.</text>
</comment>
<dbReference type="SUPFAM" id="SSF56935">
    <property type="entry name" value="Porins"/>
    <property type="match status" value="1"/>
</dbReference>
<gene>
    <name evidence="13" type="ORF">HNQ50_004354</name>
</gene>
<reference evidence="13 14" key="1">
    <citation type="submission" date="2020-08" db="EMBL/GenBank/DDBJ databases">
        <title>Genomic Encyclopedia of Type Strains, Phase IV (KMG-IV): sequencing the most valuable type-strain genomes for metagenomic binning, comparative biology and taxonomic classification.</title>
        <authorList>
            <person name="Goeker M."/>
        </authorList>
    </citation>
    <scope>NUCLEOTIDE SEQUENCE [LARGE SCALE GENOMIC DNA]</scope>
    <source>
        <strain evidence="13 14">DSM 18233</strain>
    </source>
</reference>
<keyword evidence="7" id="KW-0406">Ion transport</keyword>
<evidence type="ECO:0000256" key="10">
    <source>
        <dbReference type="ARBA" id="ARBA00023237"/>
    </source>
</evidence>
<evidence type="ECO:0000256" key="11">
    <source>
        <dbReference type="SAM" id="SignalP"/>
    </source>
</evidence>
<dbReference type="PANTHER" id="PTHR34501">
    <property type="entry name" value="PROTEIN YDDL-RELATED"/>
    <property type="match status" value="1"/>
</dbReference>
<evidence type="ECO:0000256" key="9">
    <source>
        <dbReference type="ARBA" id="ARBA00023136"/>
    </source>
</evidence>
<keyword evidence="5" id="KW-0812">Transmembrane</keyword>
<dbReference type="InterPro" id="IPR050298">
    <property type="entry name" value="Gram-neg_bact_OMP"/>
</dbReference>
<comment type="subunit">
    <text evidence="2">Homotrimer.</text>
</comment>
<dbReference type="InterPro" id="IPR023614">
    <property type="entry name" value="Porin_dom_sf"/>
</dbReference>
<keyword evidence="4" id="KW-1134">Transmembrane beta strand</keyword>
<dbReference type="PANTHER" id="PTHR34501:SF9">
    <property type="entry name" value="MAJOR OUTER MEMBRANE PROTEIN P.IA"/>
    <property type="match status" value="1"/>
</dbReference>
<protein>
    <submittedName>
        <fullName evidence="13">Putative porin</fullName>
    </submittedName>
</protein>
<keyword evidence="3" id="KW-0813">Transport</keyword>
<keyword evidence="14" id="KW-1185">Reference proteome</keyword>
<dbReference type="GO" id="GO:0046930">
    <property type="term" value="C:pore complex"/>
    <property type="evidence" value="ECO:0007669"/>
    <property type="project" value="UniProtKB-KW"/>
</dbReference>